<dbReference type="RefSeq" id="WP_246423714.1">
    <property type="nucleotide sequence ID" value="NZ_JACIGI010000018.1"/>
</dbReference>
<dbReference type="InterPro" id="IPR045864">
    <property type="entry name" value="aa-tRNA-synth_II/BPL/LPL"/>
</dbReference>
<dbReference type="EC" id="6.3.4.15" evidence="5"/>
<dbReference type="PANTHER" id="PTHR12835:SF5">
    <property type="entry name" value="BIOTIN--PROTEIN LIGASE"/>
    <property type="match status" value="1"/>
</dbReference>
<proteinExistence type="predicted"/>
<evidence type="ECO:0000256" key="3">
    <source>
        <dbReference type="ARBA" id="ARBA00022840"/>
    </source>
</evidence>
<dbReference type="GO" id="GO:0005524">
    <property type="term" value="F:ATP binding"/>
    <property type="evidence" value="ECO:0007669"/>
    <property type="project" value="UniProtKB-KW"/>
</dbReference>
<dbReference type="Gene3D" id="3.30.930.10">
    <property type="entry name" value="Bira Bifunctional Protein, Domain 2"/>
    <property type="match status" value="1"/>
</dbReference>
<accession>A0A7W6S0S3</accession>
<dbReference type="CDD" id="cd16442">
    <property type="entry name" value="BPL"/>
    <property type="match status" value="1"/>
</dbReference>
<evidence type="ECO:0000313" key="8">
    <source>
        <dbReference type="EMBL" id="MBB4286597.1"/>
    </source>
</evidence>
<dbReference type="NCBIfam" id="TIGR00121">
    <property type="entry name" value="birA_ligase"/>
    <property type="match status" value="1"/>
</dbReference>
<dbReference type="InterPro" id="IPR004143">
    <property type="entry name" value="BPL_LPL_catalytic"/>
</dbReference>
<dbReference type="Pfam" id="PF03099">
    <property type="entry name" value="BPL_LplA_LipB"/>
    <property type="match status" value="1"/>
</dbReference>
<dbReference type="Gene3D" id="2.30.30.100">
    <property type="match status" value="1"/>
</dbReference>
<evidence type="ECO:0000256" key="6">
    <source>
        <dbReference type="ARBA" id="ARBA00047846"/>
    </source>
</evidence>
<comment type="catalytic activity">
    <reaction evidence="6">
        <text>biotin + L-lysyl-[protein] + ATP = N(6)-biotinyl-L-lysyl-[protein] + AMP + diphosphate + H(+)</text>
        <dbReference type="Rhea" id="RHEA:11756"/>
        <dbReference type="Rhea" id="RHEA-COMP:9752"/>
        <dbReference type="Rhea" id="RHEA-COMP:10505"/>
        <dbReference type="ChEBI" id="CHEBI:15378"/>
        <dbReference type="ChEBI" id="CHEBI:29969"/>
        <dbReference type="ChEBI" id="CHEBI:30616"/>
        <dbReference type="ChEBI" id="CHEBI:33019"/>
        <dbReference type="ChEBI" id="CHEBI:57586"/>
        <dbReference type="ChEBI" id="CHEBI:83144"/>
        <dbReference type="ChEBI" id="CHEBI:456215"/>
        <dbReference type="EC" id="6.3.4.15"/>
    </reaction>
</comment>
<dbReference type="InterPro" id="IPR003142">
    <property type="entry name" value="BPL_C"/>
</dbReference>
<dbReference type="PANTHER" id="PTHR12835">
    <property type="entry name" value="BIOTIN PROTEIN LIGASE"/>
    <property type="match status" value="1"/>
</dbReference>
<dbReference type="Pfam" id="PF02237">
    <property type="entry name" value="BPL_C"/>
    <property type="match status" value="1"/>
</dbReference>
<gene>
    <name evidence="8" type="ORF">GGD88_002331</name>
</gene>
<keyword evidence="4" id="KW-0092">Biotin</keyword>
<keyword evidence="3" id="KW-0067">ATP-binding</keyword>
<keyword evidence="1 8" id="KW-0436">Ligase</keyword>
<evidence type="ECO:0000256" key="2">
    <source>
        <dbReference type="ARBA" id="ARBA00022741"/>
    </source>
</evidence>
<dbReference type="EMBL" id="JACIGI010000018">
    <property type="protein sequence ID" value="MBB4286597.1"/>
    <property type="molecule type" value="Genomic_DNA"/>
</dbReference>
<evidence type="ECO:0000256" key="1">
    <source>
        <dbReference type="ARBA" id="ARBA00022598"/>
    </source>
</evidence>
<dbReference type="GO" id="GO:0005737">
    <property type="term" value="C:cytoplasm"/>
    <property type="evidence" value="ECO:0007669"/>
    <property type="project" value="TreeGrafter"/>
</dbReference>
<comment type="caution">
    <text evidence="8">The sequence shown here is derived from an EMBL/GenBank/DDBJ whole genome shotgun (WGS) entry which is preliminary data.</text>
</comment>
<sequence>MTAPADDRAALLAGAATMAMPEGWRLEARVVVDSTQAVARAELEAGRAADLWSDRALVVWGGEQTGGRGRQGRPWASPPGNLYVTVALPCPDGPRRGVEIGFLGGVALARALGDLGFGAVGGLPEPRLKWPNDVLLDGAKVAGLLPESASDAAGRCWVLLGMGVNVATAPPMGETLYPATKLAAHAPGGLPGAPVPTPADLLMPLLARLAALVAQWRAAGFAPVRAAWLRHGHGLGEAVRVRLGAETVTGVFEGLSAAGALMLREDGGARRTILAGDVFFAAREDG</sequence>
<reference evidence="8 9" key="1">
    <citation type="submission" date="2020-08" db="EMBL/GenBank/DDBJ databases">
        <title>Genome sequencing of Purple Non-Sulfur Bacteria from various extreme environments.</title>
        <authorList>
            <person name="Mayer M."/>
        </authorList>
    </citation>
    <scope>NUCLEOTIDE SEQUENCE [LARGE SCALE GENOMIC DNA]</scope>
    <source>
        <strain evidence="8 9">JA135</strain>
    </source>
</reference>
<dbReference type="SUPFAM" id="SSF55681">
    <property type="entry name" value="Class II aaRS and biotin synthetases"/>
    <property type="match status" value="1"/>
</dbReference>
<organism evidence="8 9">
    <name type="scientific">Roseospira goensis</name>
    <dbReference type="NCBI Taxonomy" id="391922"/>
    <lineage>
        <taxon>Bacteria</taxon>
        <taxon>Pseudomonadati</taxon>
        <taxon>Pseudomonadota</taxon>
        <taxon>Alphaproteobacteria</taxon>
        <taxon>Rhodospirillales</taxon>
        <taxon>Rhodospirillaceae</taxon>
        <taxon>Roseospira</taxon>
    </lineage>
</organism>
<evidence type="ECO:0000256" key="4">
    <source>
        <dbReference type="ARBA" id="ARBA00023267"/>
    </source>
</evidence>
<evidence type="ECO:0000313" key="9">
    <source>
        <dbReference type="Proteomes" id="UP000555728"/>
    </source>
</evidence>
<dbReference type="InterPro" id="IPR008988">
    <property type="entry name" value="Transcriptional_repressor_C"/>
</dbReference>
<keyword evidence="2" id="KW-0547">Nucleotide-binding</keyword>
<evidence type="ECO:0000259" key="7">
    <source>
        <dbReference type="PROSITE" id="PS51733"/>
    </source>
</evidence>
<dbReference type="AlphaFoldDB" id="A0A7W6S0S3"/>
<dbReference type="GO" id="GO:0004077">
    <property type="term" value="F:biotin--[biotin carboxyl-carrier protein] ligase activity"/>
    <property type="evidence" value="ECO:0007669"/>
    <property type="project" value="UniProtKB-EC"/>
</dbReference>
<protein>
    <recommendedName>
        <fullName evidence="5">biotin--[biotin carboxyl-carrier protein] ligase</fullName>
        <ecNumber evidence="5">6.3.4.15</ecNumber>
    </recommendedName>
</protein>
<keyword evidence="9" id="KW-1185">Reference proteome</keyword>
<evidence type="ECO:0000256" key="5">
    <source>
        <dbReference type="ARBA" id="ARBA00024227"/>
    </source>
</evidence>
<dbReference type="PROSITE" id="PS51733">
    <property type="entry name" value="BPL_LPL_CATALYTIC"/>
    <property type="match status" value="1"/>
</dbReference>
<dbReference type="InterPro" id="IPR004408">
    <property type="entry name" value="Biotin_CoA_COase_ligase"/>
</dbReference>
<dbReference type="SUPFAM" id="SSF50037">
    <property type="entry name" value="C-terminal domain of transcriptional repressors"/>
    <property type="match status" value="1"/>
</dbReference>
<feature type="domain" description="BPL/LPL catalytic" evidence="7">
    <location>
        <begin position="26"/>
        <end position="217"/>
    </location>
</feature>
<dbReference type="Proteomes" id="UP000555728">
    <property type="component" value="Unassembled WGS sequence"/>
</dbReference>
<name>A0A7W6S0S3_9PROT</name>